<dbReference type="AlphaFoldDB" id="A0A2P2J751"/>
<proteinExistence type="predicted"/>
<evidence type="ECO:0000313" key="1">
    <source>
        <dbReference type="EMBL" id="MBW89304.1"/>
    </source>
</evidence>
<dbReference type="EMBL" id="GGEC01008821">
    <property type="protein sequence ID" value="MBW89304.1"/>
    <property type="molecule type" value="Transcribed_RNA"/>
</dbReference>
<name>A0A2P2J751_RHIMU</name>
<reference evidence="1" key="1">
    <citation type="submission" date="2018-02" db="EMBL/GenBank/DDBJ databases">
        <title>Rhizophora mucronata_Transcriptome.</title>
        <authorList>
            <person name="Meera S.P."/>
            <person name="Sreeshan A."/>
            <person name="Augustine A."/>
        </authorList>
    </citation>
    <scope>NUCLEOTIDE SEQUENCE</scope>
    <source>
        <tissue evidence="1">Leaf</tissue>
    </source>
</reference>
<protein>
    <submittedName>
        <fullName evidence="1">Uncharacterized protein</fullName>
    </submittedName>
</protein>
<organism evidence="1">
    <name type="scientific">Rhizophora mucronata</name>
    <name type="common">Asiatic mangrove</name>
    <dbReference type="NCBI Taxonomy" id="61149"/>
    <lineage>
        <taxon>Eukaryota</taxon>
        <taxon>Viridiplantae</taxon>
        <taxon>Streptophyta</taxon>
        <taxon>Embryophyta</taxon>
        <taxon>Tracheophyta</taxon>
        <taxon>Spermatophyta</taxon>
        <taxon>Magnoliopsida</taxon>
        <taxon>eudicotyledons</taxon>
        <taxon>Gunneridae</taxon>
        <taxon>Pentapetalae</taxon>
        <taxon>rosids</taxon>
        <taxon>fabids</taxon>
        <taxon>Malpighiales</taxon>
        <taxon>Rhizophoraceae</taxon>
        <taxon>Rhizophora</taxon>
    </lineage>
</organism>
<accession>A0A2P2J751</accession>
<sequence length="20" mass="2475">MYFVQDNYLQFSGFDWTGQQ</sequence>